<dbReference type="InterPro" id="IPR025962">
    <property type="entry name" value="SdpI/YhfL"/>
</dbReference>
<evidence type="ECO:0000313" key="4">
    <source>
        <dbReference type="Proteomes" id="UP000191661"/>
    </source>
</evidence>
<dbReference type="EMBL" id="JXMW01000015">
    <property type="protein sequence ID" value="OQD58453.1"/>
    <property type="molecule type" value="Genomic_DNA"/>
</dbReference>
<accession>A0A1V6N1L4</accession>
<feature type="transmembrane region" description="Helical" evidence="1">
    <location>
        <begin position="7"/>
        <end position="26"/>
    </location>
</feature>
<dbReference type="PANTHER" id="PTHR37810:SF5">
    <property type="entry name" value="IMMUNITY PROTEIN SDPI"/>
    <property type="match status" value="1"/>
</dbReference>
<keyword evidence="1" id="KW-0472">Membrane</keyword>
<protein>
    <recommendedName>
        <fullName evidence="2">DUF1648 domain-containing protein</fullName>
    </recommendedName>
</protein>
<evidence type="ECO:0000256" key="1">
    <source>
        <dbReference type="SAM" id="Phobius"/>
    </source>
</evidence>
<dbReference type="Proteomes" id="UP000191661">
    <property type="component" value="Unassembled WGS sequence"/>
</dbReference>
<dbReference type="PANTHER" id="PTHR37810">
    <property type="entry name" value="IMMUNITY PROTEIN SDPI"/>
    <property type="match status" value="1"/>
</dbReference>
<dbReference type="AlphaFoldDB" id="A0A1V6N1L4"/>
<reference evidence="3 4" key="1">
    <citation type="submission" date="2014-12" db="EMBL/GenBank/DDBJ databases">
        <title>Genome sequence of Methanobrevibacter arboriphilicus DH1, DSM1125.</title>
        <authorList>
            <person name="Poehlein A."/>
            <person name="Thauer R.K."/>
            <person name="Seedorf H."/>
            <person name="Daniel R."/>
        </authorList>
    </citation>
    <scope>NUCLEOTIDE SEQUENCE [LARGE SCALE GENOMIC DNA]</scope>
    <source>
        <strain evidence="3 4">DH1</strain>
    </source>
</reference>
<dbReference type="Pfam" id="PF07853">
    <property type="entry name" value="DUF1648"/>
    <property type="match status" value="1"/>
</dbReference>
<dbReference type="Pfam" id="PF13630">
    <property type="entry name" value="SdpI"/>
    <property type="match status" value="1"/>
</dbReference>
<feature type="transmembrane region" description="Helical" evidence="1">
    <location>
        <begin position="199"/>
        <end position="221"/>
    </location>
</feature>
<evidence type="ECO:0000259" key="2">
    <source>
        <dbReference type="Pfam" id="PF07853"/>
    </source>
</evidence>
<evidence type="ECO:0000313" key="3">
    <source>
        <dbReference type="EMBL" id="OQD58453.1"/>
    </source>
</evidence>
<feature type="transmembrane region" description="Helical" evidence="1">
    <location>
        <begin position="46"/>
        <end position="69"/>
    </location>
</feature>
<gene>
    <name evidence="3" type="ORF">MBBAR_15c00290</name>
</gene>
<dbReference type="OrthoDB" id="102247at2157"/>
<comment type="caution">
    <text evidence="3">The sequence shown here is derived from an EMBL/GenBank/DDBJ whole genome shotgun (WGS) entry which is preliminary data.</text>
</comment>
<keyword evidence="1" id="KW-1133">Transmembrane helix</keyword>
<proteinExistence type="predicted"/>
<dbReference type="GO" id="GO:0009636">
    <property type="term" value="P:response to toxic substance"/>
    <property type="evidence" value="ECO:0007669"/>
    <property type="project" value="TreeGrafter"/>
</dbReference>
<organism evidence="3 4">
    <name type="scientific">Methanobrevibacter arboriphilus JCM 13429 = DSM 1125</name>
    <dbReference type="NCBI Taxonomy" id="1300164"/>
    <lineage>
        <taxon>Archaea</taxon>
        <taxon>Methanobacteriati</taxon>
        <taxon>Methanobacteriota</taxon>
        <taxon>Methanomada group</taxon>
        <taxon>Methanobacteria</taxon>
        <taxon>Methanobacteriales</taxon>
        <taxon>Methanobacteriaceae</taxon>
        <taxon>Methanobrevibacter</taxon>
    </lineage>
</organism>
<keyword evidence="4" id="KW-1185">Reference proteome</keyword>
<dbReference type="PIRSF" id="PIRSF038959">
    <property type="entry name" value="SdpI"/>
    <property type="match status" value="1"/>
</dbReference>
<name>A0A1V6N1L4_METAZ</name>
<sequence>MKTIQFIFPLAILNFLTLILVSFGLPDFVPTHVNIYGSIDSFGSKWFIPLLGIIPIILIAIYILYLYYGESDINRSIEEKVIPAIAFLFIIISWIPVFLALEFSDSNNPLNLVSIDIFHFPIDIVPLILILLSVFFIFIGYFMEDIKPNHFLGIRTPWTLKNDIVWKKTHKLGSYTYMIAGFVLLVYTLATFLSNNIVYSIIGLLLSIILVLIVPILYSYYKFNEINN</sequence>
<feature type="transmembrane region" description="Helical" evidence="1">
    <location>
        <begin position="81"/>
        <end position="104"/>
    </location>
</feature>
<dbReference type="InterPro" id="IPR012867">
    <property type="entry name" value="DUF1648"/>
</dbReference>
<keyword evidence="1" id="KW-0812">Transmembrane</keyword>
<dbReference type="InterPro" id="IPR026272">
    <property type="entry name" value="SdpI"/>
</dbReference>
<feature type="transmembrane region" description="Helical" evidence="1">
    <location>
        <begin position="175"/>
        <end position="193"/>
    </location>
</feature>
<feature type="domain" description="DUF1648" evidence="2">
    <location>
        <begin position="10"/>
        <end position="51"/>
    </location>
</feature>
<dbReference type="RefSeq" id="WP_080460667.1">
    <property type="nucleotide sequence ID" value="NZ_JXMW01000015.1"/>
</dbReference>
<feature type="transmembrane region" description="Helical" evidence="1">
    <location>
        <begin position="124"/>
        <end position="143"/>
    </location>
</feature>